<evidence type="ECO:0000313" key="1">
    <source>
        <dbReference type="EMBL" id="SVD18716.1"/>
    </source>
</evidence>
<sequence length="53" mass="6020">MLEQRHLGRDPKPQSLIPANAITLSRWVWRTNHPKPGVGEFRIGSIYLNLVGV</sequence>
<dbReference type="EMBL" id="UINC01134895">
    <property type="protein sequence ID" value="SVD18716.1"/>
    <property type="molecule type" value="Genomic_DNA"/>
</dbReference>
<dbReference type="AlphaFoldDB" id="A0A382T9G8"/>
<proteinExistence type="predicted"/>
<protein>
    <submittedName>
        <fullName evidence="1">Uncharacterized protein</fullName>
    </submittedName>
</protein>
<name>A0A382T9G8_9ZZZZ</name>
<gene>
    <name evidence="1" type="ORF">METZ01_LOCUS371570</name>
</gene>
<organism evidence="1">
    <name type="scientific">marine metagenome</name>
    <dbReference type="NCBI Taxonomy" id="408172"/>
    <lineage>
        <taxon>unclassified sequences</taxon>
        <taxon>metagenomes</taxon>
        <taxon>ecological metagenomes</taxon>
    </lineage>
</organism>
<accession>A0A382T9G8</accession>
<reference evidence="1" key="1">
    <citation type="submission" date="2018-05" db="EMBL/GenBank/DDBJ databases">
        <authorList>
            <person name="Lanie J.A."/>
            <person name="Ng W.-L."/>
            <person name="Kazmierczak K.M."/>
            <person name="Andrzejewski T.M."/>
            <person name="Davidsen T.M."/>
            <person name="Wayne K.J."/>
            <person name="Tettelin H."/>
            <person name="Glass J.I."/>
            <person name="Rusch D."/>
            <person name="Podicherti R."/>
            <person name="Tsui H.-C.T."/>
            <person name="Winkler M.E."/>
        </authorList>
    </citation>
    <scope>NUCLEOTIDE SEQUENCE</scope>
</reference>